<dbReference type="PROSITE" id="PS50102">
    <property type="entry name" value="RRM"/>
    <property type="match status" value="1"/>
</dbReference>
<comment type="caution">
    <text evidence="12">The sequence shown here is derived from an EMBL/GenBank/DDBJ whole genome shotgun (WGS) entry which is preliminary data.</text>
</comment>
<evidence type="ECO:0000259" key="10">
    <source>
        <dbReference type="PROSITE" id="PS50102"/>
    </source>
</evidence>
<feature type="compositionally biased region" description="Basic residues" evidence="9">
    <location>
        <begin position="536"/>
        <end position="571"/>
    </location>
</feature>
<comment type="caution">
    <text evidence="8">Lacks conserved residue(s) required for the propagation of feature annotation.</text>
</comment>
<dbReference type="Proteomes" id="UP001286313">
    <property type="component" value="Unassembled WGS sequence"/>
</dbReference>
<evidence type="ECO:0000256" key="8">
    <source>
        <dbReference type="PROSITE-ProRule" id="PRU00196"/>
    </source>
</evidence>
<dbReference type="PANTHER" id="PTHR15481:SF0">
    <property type="entry name" value="LD23870P-RELATED"/>
    <property type="match status" value="1"/>
</dbReference>
<dbReference type="GO" id="GO:0005737">
    <property type="term" value="C:cytoplasm"/>
    <property type="evidence" value="ECO:0007669"/>
    <property type="project" value="TreeGrafter"/>
</dbReference>
<dbReference type="PROSITE" id="PS50287">
    <property type="entry name" value="SRCR_2"/>
    <property type="match status" value="1"/>
</dbReference>
<accession>A0AAE1BIF2</accession>
<dbReference type="GO" id="GO:0016020">
    <property type="term" value="C:membrane"/>
    <property type="evidence" value="ECO:0007669"/>
    <property type="project" value="InterPro"/>
</dbReference>
<proteinExistence type="predicted"/>
<dbReference type="Gene3D" id="3.10.250.10">
    <property type="entry name" value="SRCR-like domain"/>
    <property type="match status" value="1"/>
</dbReference>
<evidence type="ECO:0000256" key="3">
    <source>
        <dbReference type="ARBA" id="ARBA00022884"/>
    </source>
</evidence>
<dbReference type="InterPro" id="IPR034201">
    <property type="entry name" value="RNPS1_RRM"/>
</dbReference>
<evidence type="ECO:0000256" key="5">
    <source>
        <dbReference type="ARBA" id="ARBA00023187"/>
    </source>
</evidence>
<evidence type="ECO:0000256" key="9">
    <source>
        <dbReference type="SAM" id="MobiDB-lite"/>
    </source>
</evidence>
<name>A0AAE1BIF2_PETCI</name>
<dbReference type="GO" id="GO:0005654">
    <property type="term" value="C:nucleoplasm"/>
    <property type="evidence" value="ECO:0007669"/>
    <property type="project" value="TreeGrafter"/>
</dbReference>
<keyword evidence="13" id="KW-1185">Reference proteome</keyword>
<evidence type="ECO:0000259" key="11">
    <source>
        <dbReference type="PROSITE" id="PS50287"/>
    </source>
</evidence>
<dbReference type="GO" id="GO:0000398">
    <property type="term" value="P:mRNA splicing, via spliceosome"/>
    <property type="evidence" value="ECO:0007669"/>
    <property type="project" value="TreeGrafter"/>
</dbReference>
<dbReference type="InterPro" id="IPR000504">
    <property type="entry name" value="RRM_dom"/>
</dbReference>
<keyword evidence="4" id="KW-1015">Disulfide bond</keyword>
<sequence>MAKNLCVLLGNPGPRPTPEMKCFKLAQQDALSLTNPQQMEAGQTLPLQQQQQQQPFFNDPLNDILMEQFAASVKPRHVYWIEENGVVYMGEEKWYHRHSLLEGDGCLYLSGQGWAWWRASWHGWRDMVEGMVEGIMAWVEGMVEWRGKRVKISVLRVREIEGGLVVEGPVILRQMKEKVEQEMQVCHTKQWSTEEATVVCRMIANDLTNAERRLTVKVAEGRSAVYQHDSRSLRLHLVECEGTEGDLLTECKHDEGNKERCADKELAVTDMVLSRSRSRSASSSGSENERKPRDKEKKSRKKSSSSDSSSSRSSSRSSSGSSGSSDSSSSSSSSSRSSSSSSSSSSSRSRSRDKENKPKEKEKDKDKKDEPRSTFKGGADKTRSLSREKKPKPKKPSKSRSRSGSPRPRRKPRSPTPRPTRIHIGRLTRNVNKDHMLEIFSVYGTVKSVDLPMYDIRVNSSLNRGYGYVDFEKPEDAENAMKHMDGGQIDGQEITAAPVLLPRPAPPRRRSPLPPPPPHRRGPPPPRWRSPPRYNMARRRSPPPMRRRSPPPRRRSPRSRSRTPPRRRRYSRSSSSSSR</sequence>
<comment type="subcellular location">
    <subcellularLocation>
        <location evidence="1">Nucleus</location>
    </subcellularLocation>
</comment>
<keyword evidence="5" id="KW-0508">mRNA splicing</keyword>
<evidence type="ECO:0000313" key="12">
    <source>
        <dbReference type="EMBL" id="KAK3850883.1"/>
    </source>
</evidence>
<feature type="region of interest" description="Disordered" evidence="9">
    <location>
        <begin position="499"/>
        <end position="579"/>
    </location>
</feature>
<feature type="compositionally biased region" description="Basic residues" evidence="9">
    <location>
        <begin position="389"/>
        <end position="413"/>
    </location>
</feature>
<keyword evidence="6" id="KW-0539">Nucleus</keyword>
<dbReference type="SUPFAM" id="SSF54928">
    <property type="entry name" value="RNA-binding domain, RBD"/>
    <property type="match status" value="1"/>
</dbReference>
<protein>
    <recommendedName>
        <fullName evidence="14">RRM domain-containing protein</fullName>
    </recommendedName>
</protein>
<evidence type="ECO:0008006" key="14">
    <source>
        <dbReference type="Google" id="ProtNLM"/>
    </source>
</evidence>
<dbReference type="GO" id="GO:0061574">
    <property type="term" value="C:ASAP complex"/>
    <property type="evidence" value="ECO:0007669"/>
    <property type="project" value="TreeGrafter"/>
</dbReference>
<keyword evidence="2" id="KW-0507">mRNA processing</keyword>
<evidence type="ECO:0000256" key="7">
    <source>
        <dbReference type="PROSITE-ProRule" id="PRU00176"/>
    </source>
</evidence>
<feature type="compositionally biased region" description="Pro residues" evidence="9">
    <location>
        <begin position="512"/>
        <end position="529"/>
    </location>
</feature>
<dbReference type="AlphaFoldDB" id="A0AAE1BIF2"/>
<evidence type="ECO:0000256" key="2">
    <source>
        <dbReference type="ARBA" id="ARBA00022664"/>
    </source>
</evidence>
<evidence type="ECO:0000256" key="4">
    <source>
        <dbReference type="ARBA" id="ARBA00023157"/>
    </source>
</evidence>
<reference evidence="12" key="1">
    <citation type="submission" date="2023-10" db="EMBL/GenBank/DDBJ databases">
        <title>Genome assemblies of two species of porcelain crab, Petrolisthes cinctipes and Petrolisthes manimaculis (Anomura: Porcellanidae).</title>
        <authorList>
            <person name="Angst P."/>
        </authorList>
    </citation>
    <scope>NUCLEOTIDE SEQUENCE</scope>
    <source>
        <strain evidence="12">PB745_01</strain>
        <tissue evidence="12">Gill</tissue>
    </source>
</reference>
<dbReference type="InterPro" id="IPR036772">
    <property type="entry name" value="SRCR-like_dom_sf"/>
</dbReference>
<feature type="domain" description="SRCR" evidence="11">
    <location>
        <begin position="157"/>
        <end position="271"/>
    </location>
</feature>
<feature type="compositionally biased region" description="Basic and acidic residues" evidence="9">
    <location>
        <begin position="287"/>
        <end position="297"/>
    </location>
</feature>
<keyword evidence="3 7" id="KW-0694">RNA-binding</keyword>
<gene>
    <name evidence="12" type="ORF">Pcinc_042433</name>
</gene>
<dbReference type="Pfam" id="PF00076">
    <property type="entry name" value="RRM_1"/>
    <property type="match status" value="1"/>
</dbReference>
<feature type="compositionally biased region" description="Low complexity" evidence="9">
    <location>
        <begin position="305"/>
        <end position="348"/>
    </location>
</feature>
<feature type="domain" description="RRM" evidence="10">
    <location>
        <begin position="420"/>
        <end position="494"/>
    </location>
</feature>
<dbReference type="InterPro" id="IPR001190">
    <property type="entry name" value="SRCR"/>
</dbReference>
<dbReference type="InterPro" id="IPR012677">
    <property type="entry name" value="Nucleotide-bd_a/b_plait_sf"/>
</dbReference>
<evidence type="ECO:0000256" key="1">
    <source>
        <dbReference type="ARBA" id="ARBA00004123"/>
    </source>
</evidence>
<dbReference type="InterPro" id="IPR035979">
    <property type="entry name" value="RBD_domain_sf"/>
</dbReference>
<dbReference type="SMART" id="SM00360">
    <property type="entry name" value="RRM"/>
    <property type="match status" value="1"/>
</dbReference>
<dbReference type="GO" id="GO:0003723">
    <property type="term" value="F:RNA binding"/>
    <property type="evidence" value="ECO:0007669"/>
    <property type="project" value="UniProtKB-UniRule"/>
</dbReference>
<dbReference type="PANTHER" id="PTHR15481">
    <property type="entry name" value="RIBONUCLEIC ACID BINDING PROTEIN S1"/>
    <property type="match status" value="1"/>
</dbReference>
<dbReference type="Gene3D" id="3.30.70.330">
    <property type="match status" value="1"/>
</dbReference>
<feature type="compositionally biased region" description="Basic and acidic residues" evidence="9">
    <location>
        <begin position="350"/>
        <end position="388"/>
    </location>
</feature>
<dbReference type="EMBL" id="JAWQEG010008154">
    <property type="protein sequence ID" value="KAK3850883.1"/>
    <property type="molecule type" value="Genomic_DNA"/>
</dbReference>
<evidence type="ECO:0000313" key="13">
    <source>
        <dbReference type="Proteomes" id="UP001286313"/>
    </source>
</evidence>
<evidence type="ECO:0000256" key="6">
    <source>
        <dbReference type="ARBA" id="ARBA00023242"/>
    </source>
</evidence>
<dbReference type="CDD" id="cd12365">
    <property type="entry name" value="RRM_RNPS1"/>
    <property type="match status" value="1"/>
</dbReference>
<dbReference type="Pfam" id="PF00530">
    <property type="entry name" value="SRCR"/>
    <property type="match status" value="1"/>
</dbReference>
<feature type="region of interest" description="Disordered" evidence="9">
    <location>
        <begin position="272"/>
        <end position="424"/>
    </location>
</feature>
<organism evidence="12 13">
    <name type="scientific">Petrolisthes cinctipes</name>
    <name type="common">Flat porcelain crab</name>
    <dbReference type="NCBI Taxonomy" id="88211"/>
    <lineage>
        <taxon>Eukaryota</taxon>
        <taxon>Metazoa</taxon>
        <taxon>Ecdysozoa</taxon>
        <taxon>Arthropoda</taxon>
        <taxon>Crustacea</taxon>
        <taxon>Multicrustacea</taxon>
        <taxon>Malacostraca</taxon>
        <taxon>Eumalacostraca</taxon>
        <taxon>Eucarida</taxon>
        <taxon>Decapoda</taxon>
        <taxon>Pleocyemata</taxon>
        <taxon>Anomura</taxon>
        <taxon>Galatheoidea</taxon>
        <taxon>Porcellanidae</taxon>
        <taxon>Petrolisthes</taxon>
    </lineage>
</organism>